<feature type="transmembrane region" description="Helical" evidence="1">
    <location>
        <begin position="116"/>
        <end position="135"/>
    </location>
</feature>
<dbReference type="PANTHER" id="PTHR31325">
    <property type="entry name" value="OS01G0798800 PROTEIN-RELATED"/>
    <property type="match status" value="1"/>
</dbReference>
<dbReference type="InterPro" id="IPR026960">
    <property type="entry name" value="RVT-Znf"/>
</dbReference>
<feature type="transmembrane region" description="Helical" evidence="1">
    <location>
        <begin position="335"/>
        <end position="356"/>
    </location>
</feature>
<feature type="domain" description="Reverse transcriptase zinc-binding" evidence="2">
    <location>
        <begin position="1276"/>
        <end position="1366"/>
    </location>
</feature>
<dbReference type="Gramene" id="evm.model.03.48">
    <property type="protein sequence ID" value="cds.evm.model.03.48"/>
    <property type="gene ID" value="evm.TU.03.48"/>
</dbReference>
<evidence type="ECO:0000259" key="2">
    <source>
        <dbReference type="Pfam" id="PF13966"/>
    </source>
</evidence>
<dbReference type="EMBL" id="UZAU01000245">
    <property type="status" value="NOT_ANNOTATED_CDS"/>
    <property type="molecule type" value="Genomic_DNA"/>
</dbReference>
<evidence type="ECO:0000259" key="3">
    <source>
        <dbReference type="Pfam" id="PF13968"/>
    </source>
</evidence>
<feature type="transmembrane region" description="Helical" evidence="1">
    <location>
        <begin position="17"/>
        <end position="36"/>
    </location>
</feature>
<reference evidence="4" key="1">
    <citation type="submission" date="2018-11" db="EMBL/GenBank/DDBJ databases">
        <authorList>
            <person name="Grassa J C."/>
        </authorList>
    </citation>
    <scope>NUCLEOTIDE SEQUENCE [LARGE SCALE GENOMIC DNA]</scope>
</reference>
<proteinExistence type="predicted"/>
<feature type="transmembrane region" description="Helical" evidence="1">
    <location>
        <begin position="87"/>
        <end position="109"/>
    </location>
</feature>
<feature type="domain" description="DUF4220" evidence="3">
    <location>
        <begin position="53"/>
        <end position="395"/>
    </location>
</feature>
<evidence type="ECO:0008006" key="6">
    <source>
        <dbReference type="Google" id="ProtNLM"/>
    </source>
</evidence>
<dbReference type="InterPro" id="IPR007658">
    <property type="entry name" value="DUF594"/>
</dbReference>
<evidence type="ECO:0000313" key="4">
    <source>
        <dbReference type="EnsemblPlants" id="cds.evm.model.03.48"/>
    </source>
</evidence>
<dbReference type="EnsemblPlants" id="evm.model.03.48">
    <property type="protein sequence ID" value="cds.evm.model.03.48"/>
    <property type="gene ID" value="evm.TU.03.48"/>
</dbReference>
<dbReference type="Pfam" id="PF04578">
    <property type="entry name" value="DUF594"/>
    <property type="match status" value="1"/>
</dbReference>
<feature type="transmembrane region" description="Helical" evidence="1">
    <location>
        <begin position="48"/>
        <end position="67"/>
    </location>
</feature>
<evidence type="ECO:0000256" key="1">
    <source>
        <dbReference type="SAM" id="Phobius"/>
    </source>
</evidence>
<evidence type="ECO:0000313" key="5">
    <source>
        <dbReference type="Proteomes" id="UP000596661"/>
    </source>
</evidence>
<accession>A0A803P976</accession>
<dbReference type="InterPro" id="IPR025315">
    <property type="entry name" value="DUF4220"/>
</dbReference>
<dbReference type="Pfam" id="PF13966">
    <property type="entry name" value="zf-RVT"/>
    <property type="match status" value="2"/>
</dbReference>
<keyword evidence="1" id="KW-1133">Transmembrane helix</keyword>
<organism evidence="4 5">
    <name type="scientific">Cannabis sativa</name>
    <name type="common">Hemp</name>
    <name type="synonym">Marijuana</name>
    <dbReference type="NCBI Taxonomy" id="3483"/>
    <lineage>
        <taxon>Eukaryota</taxon>
        <taxon>Viridiplantae</taxon>
        <taxon>Streptophyta</taxon>
        <taxon>Embryophyta</taxon>
        <taxon>Tracheophyta</taxon>
        <taxon>Spermatophyta</taxon>
        <taxon>Magnoliopsida</taxon>
        <taxon>eudicotyledons</taxon>
        <taxon>Gunneridae</taxon>
        <taxon>Pentapetalae</taxon>
        <taxon>rosids</taxon>
        <taxon>fabids</taxon>
        <taxon>Rosales</taxon>
        <taxon>Cannabaceae</taxon>
        <taxon>Cannabis</taxon>
    </lineage>
</organism>
<protein>
    <recommendedName>
        <fullName evidence="6">DUF4220 domain-containing protein</fullName>
    </recommendedName>
</protein>
<keyword evidence="1" id="KW-0472">Membrane</keyword>
<name>A0A803P976_CANSA</name>
<keyword evidence="5" id="KW-1185">Reference proteome</keyword>
<feature type="domain" description="Reverse transcriptase zinc-binding" evidence="2">
    <location>
        <begin position="1016"/>
        <end position="1078"/>
    </location>
</feature>
<feature type="transmembrane region" description="Helical" evidence="1">
    <location>
        <begin position="304"/>
        <end position="323"/>
    </location>
</feature>
<feature type="transmembrane region" description="Helical" evidence="1">
    <location>
        <begin position="528"/>
        <end position="550"/>
    </location>
</feature>
<dbReference type="Proteomes" id="UP000596661">
    <property type="component" value="Chromosome 3"/>
</dbReference>
<reference evidence="4" key="2">
    <citation type="submission" date="2021-03" db="UniProtKB">
        <authorList>
            <consortium name="EnsemblPlants"/>
        </authorList>
    </citation>
    <scope>IDENTIFICATION</scope>
</reference>
<sequence>MASPTLIKKLKKLWDVWNLRGFITLSLSLQVFLVLFASSRQRSKNSFFIFLIWMAYLLADWVAAFAIGLITQTEEKHKGEFVNQEIYAFWAAFLLVHLGGPDSITSFALEDNEFWIRHLFGLFIQAIAAAYSFYLTPSDNRLWTCTVLVFFAGIVKYAERTRALYLASLDYFGRTALPKPEPGIDYEEASSIYSSNLVKAPLQREMISEKPKVSTVGNPYFELDRITSRVPIEIRQLRVARHLFERFKGLIVGFFVNFEDRKSSREYFLKADYKSAFRVLEYELSFMFQVLHTKTVVVNQRIGYIFRFVSFITMLGAAIYFLLVEKHDYIKVEIILTYALLIAAIALETISILVLICSDWTLVLLKDNLTSYVPSVILKRQRWSRLISQYNMINYCLDKRPTWLYQFAEYVHAEEILDTLKIKWFSSSYKVPDDLEEFIFVDLQRKSEEAFNLRDAAQACLQKGDSALLQSTLKSNFAGYLKLKWSIGDFKYAESVLLWHIATEICCLDELPMKNKRRKRYCKIVSDYMFYLLIAQPTMLSTVLGDWHIAFQDTCAEASRFFKKHSILNHSEALDKMKFIKSKFRSAAVKGAKSKSVFFDACMLAQQLLNFEDERWAIMDQVWVEFMSYAAINCRPIIHAQQPSKGGELLTFTWLLMNHLGLGFQIRIKACSDFSSFVFCDLGLNELDDLVQRVSVCSVLVSLVLWCTMASPRWDRGTAEDILRFQIEKEDLKAVAPIDQIVKPYGDFMKALPQRSHQNIGSCWLRSRGWNPSMATGAGTGGMEDTGSSFGVAGAVNSGAAMDNSVDSGDAMGRRPVPGGAALGKNSVHGGAAMGKNRVNRGVVLGKYPVNGGVTLGNYSMHGGSVMGKNLVKGGVEVGGCSVNGGVSMEGGPENSGAAVVCCHVNSSSELGTRDVLVWRQRSKQLWLQAGDQNSKFFHSKASTRRRNNQIMFLKDSAGNERCWENGLEDDGMVEWDEEVIKDVLSDMDQKLVWKVPLSNHSRSDSWYWLQEDSGLFTLKLPPKVVNFLWRVSTNSLPTRFQLSTKYIPIDPRCPFCLAAPETALHVLVRCSFAQSCWRRSHVPSVAPGAMVFTSWFEGGLKAWNVAESLEAAMILWSIWKHRNELVWNSKQQDSNEVLSVAKLNYVDWVDARNKLVVAAESCVVGGVDKWTAPDFPFVKVNVDGALFSSHESYGVSLVARTVAGIVMAARTLCKGRDLQPHIVEAIGIKEALSWSKANGWTSVIVESDCLKVISDLQKPKYMVSPYGHILYDCVYTVKSAYNLIQELKNLPDPIISSGVWKSLWALKCPPKVKDMLWRSVSNCLPTCALLLQGHVQISPSCPRCNREIETVLHCLVACPFATACWRTTRLYGDSPGKMLFGDWLQNQFNRWDREEKQLGAVLCWAI</sequence>
<dbReference type="Pfam" id="PF13968">
    <property type="entry name" value="DUF4220"/>
    <property type="match status" value="1"/>
</dbReference>
<keyword evidence="1" id="KW-0812">Transmembrane</keyword>